<evidence type="ECO:0000313" key="2">
    <source>
        <dbReference type="EMBL" id="KEO92869.1"/>
    </source>
</evidence>
<keyword evidence="3" id="KW-1185">Reference proteome</keyword>
<dbReference type="Proteomes" id="UP000027866">
    <property type="component" value="Unassembled WGS sequence"/>
</dbReference>
<feature type="transmembrane region" description="Helical" evidence="1">
    <location>
        <begin position="41"/>
        <end position="66"/>
    </location>
</feature>
<comment type="caution">
    <text evidence="2">The sequence shown here is derived from an EMBL/GenBank/DDBJ whole genome shotgun (WGS) entry which is preliminary data.</text>
</comment>
<dbReference type="OrthoDB" id="1523552at2"/>
<name>A0A074MH98_9SPHN</name>
<dbReference type="InterPro" id="IPR010865">
    <property type="entry name" value="DUF1499"/>
</dbReference>
<proteinExistence type="predicted"/>
<reference evidence="2 3" key="1">
    <citation type="submission" date="2014-04" db="EMBL/GenBank/DDBJ databases">
        <title>A comprehensive comparison of genomes of Erythrobacter spp. Strains.</title>
        <authorList>
            <person name="Zheng Q."/>
        </authorList>
    </citation>
    <scope>NUCLEOTIDE SEQUENCE [LARGE SCALE GENOMIC DNA]</scope>
    <source>
        <strain evidence="2 3">DSM 8509</strain>
    </source>
</reference>
<keyword evidence="1" id="KW-0472">Membrane</keyword>
<evidence type="ECO:0008006" key="4">
    <source>
        <dbReference type="Google" id="ProtNLM"/>
    </source>
</evidence>
<dbReference type="AlphaFoldDB" id="A0A074MH98"/>
<keyword evidence="1" id="KW-0812">Transmembrane</keyword>
<dbReference type="KEGG" id="elq:Ga0102493_111808"/>
<protein>
    <recommendedName>
        <fullName evidence="4">DUF1499 domain-containing protein</fullName>
    </recommendedName>
</protein>
<dbReference type="Pfam" id="PF07386">
    <property type="entry name" value="DUF1499"/>
    <property type="match status" value="1"/>
</dbReference>
<evidence type="ECO:0000313" key="3">
    <source>
        <dbReference type="Proteomes" id="UP000027866"/>
    </source>
</evidence>
<sequence length="262" mass="27719">MEKKSPLHARIALGLALFIPLYLAISALGTKYGAWDWQTGLLALTFGGGLLLIAVTALLAIVSLVLIVRKSPRTGWPLALVALVIPLGFVGLGLSAAAKGSANPIHDVATDTADPPQFSAETLTARQETGANPLNDYSIPLGELDMWREADQTLAAQSHAEVIAERYPDLEPIAFTGPSDEAVEAVRAAMVDIGLSGVEADIEAGRVEGVAQTFWFGFRDDVVARVADGEIDLRSVSRVGQSDLGANAERLRALRAAIAERL</sequence>
<dbReference type="PATRIC" id="fig|39960.10.peg.896"/>
<accession>A0A074MH98</accession>
<dbReference type="RefSeq" id="WP_034904426.1">
    <property type="nucleotide sequence ID" value="NZ_CP017057.1"/>
</dbReference>
<feature type="transmembrane region" description="Helical" evidence="1">
    <location>
        <begin position="12"/>
        <end position="29"/>
    </location>
</feature>
<dbReference type="EMBL" id="JMIX01000008">
    <property type="protein sequence ID" value="KEO92869.1"/>
    <property type="molecule type" value="Genomic_DNA"/>
</dbReference>
<gene>
    <name evidence="2" type="ORF">EH32_13845</name>
</gene>
<organism evidence="2 3">
    <name type="scientific">Erythrobacter litoralis</name>
    <dbReference type="NCBI Taxonomy" id="39960"/>
    <lineage>
        <taxon>Bacteria</taxon>
        <taxon>Pseudomonadati</taxon>
        <taxon>Pseudomonadota</taxon>
        <taxon>Alphaproteobacteria</taxon>
        <taxon>Sphingomonadales</taxon>
        <taxon>Erythrobacteraceae</taxon>
        <taxon>Erythrobacter/Porphyrobacter group</taxon>
        <taxon>Erythrobacter</taxon>
    </lineage>
</organism>
<keyword evidence="1" id="KW-1133">Transmembrane helix</keyword>
<feature type="transmembrane region" description="Helical" evidence="1">
    <location>
        <begin position="78"/>
        <end position="98"/>
    </location>
</feature>
<evidence type="ECO:0000256" key="1">
    <source>
        <dbReference type="SAM" id="Phobius"/>
    </source>
</evidence>